<name>A0A1G8GXH0_9FLAO</name>
<keyword evidence="3" id="KW-1185">Reference proteome</keyword>
<keyword evidence="2" id="KW-0418">Kinase</keyword>
<keyword evidence="2" id="KW-0808">Transferase</keyword>
<evidence type="ECO:0000313" key="2">
    <source>
        <dbReference type="EMBL" id="SDH98930.1"/>
    </source>
</evidence>
<dbReference type="SUPFAM" id="SSF51206">
    <property type="entry name" value="cAMP-binding domain-like"/>
    <property type="match status" value="1"/>
</dbReference>
<dbReference type="InterPro" id="IPR018490">
    <property type="entry name" value="cNMP-bd_dom_sf"/>
</dbReference>
<dbReference type="Pfam" id="PF00027">
    <property type="entry name" value="cNMP_binding"/>
    <property type="match status" value="1"/>
</dbReference>
<sequence length="211" mass="24706">MVGVFNKHFLPLVSKIKTLYSQINKNISRYVSFDQQELEIFNSLLEFKTVPKKTMLLQEGEMCNFEAFVVKGCVRKYYIDDNGFEVILQFAIENAWVSDISFSIYENKPSRVFIETLEDCEFFMFSPESKEELFSNAPQFERAFRILMQRSLAVTQDRLFNTISKTATEKYLEFLEHYPALSQRVAQHYIASYLGISAEFLSKIRTKIAKL</sequence>
<dbReference type="GO" id="GO:0016301">
    <property type="term" value="F:kinase activity"/>
    <property type="evidence" value="ECO:0007669"/>
    <property type="project" value="UniProtKB-KW"/>
</dbReference>
<evidence type="ECO:0000259" key="1">
    <source>
        <dbReference type="Pfam" id="PF00027"/>
    </source>
</evidence>
<dbReference type="CDD" id="cd00038">
    <property type="entry name" value="CAP_ED"/>
    <property type="match status" value="1"/>
</dbReference>
<dbReference type="EMBL" id="FNDB01000019">
    <property type="protein sequence ID" value="SDH98930.1"/>
    <property type="molecule type" value="Genomic_DNA"/>
</dbReference>
<reference evidence="3" key="1">
    <citation type="submission" date="2016-10" db="EMBL/GenBank/DDBJ databases">
        <authorList>
            <person name="Varghese N."/>
            <person name="Submissions S."/>
        </authorList>
    </citation>
    <scope>NUCLEOTIDE SEQUENCE [LARGE SCALE GENOMIC DNA]</scope>
    <source>
        <strain evidence="3">CGMCC 1.2747</strain>
    </source>
</reference>
<evidence type="ECO:0000313" key="3">
    <source>
        <dbReference type="Proteomes" id="UP000199274"/>
    </source>
</evidence>
<dbReference type="InterPro" id="IPR014710">
    <property type="entry name" value="RmlC-like_jellyroll"/>
</dbReference>
<dbReference type="InterPro" id="IPR000595">
    <property type="entry name" value="cNMP-bd_dom"/>
</dbReference>
<proteinExistence type="predicted"/>
<protein>
    <submittedName>
        <fullName evidence="2">cAMP-binding domain of CRP or a regulatory subunit of cAMP-dependent protein kinases</fullName>
    </submittedName>
</protein>
<accession>A0A1G8GXH0</accession>
<organism evidence="2 3">
    <name type="scientific">Flavobacterium omnivorum</name>
    <dbReference type="NCBI Taxonomy" id="178355"/>
    <lineage>
        <taxon>Bacteria</taxon>
        <taxon>Pseudomonadati</taxon>
        <taxon>Bacteroidota</taxon>
        <taxon>Flavobacteriia</taxon>
        <taxon>Flavobacteriales</taxon>
        <taxon>Flavobacteriaceae</taxon>
        <taxon>Flavobacterium</taxon>
    </lineage>
</organism>
<dbReference type="STRING" id="178355.SAMN04488062_11947"/>
<dbReference type="Proteomes" id="UP000199274">
    <property type="component" value="Unassembled WGS sequence"/>
</dbReference>
<dbReference type="AlphaFoldDB" id="A0A1G8GXH0"/>
<feature type="domain" description="Cyclic nucleotide-binding" evidence="1">
    <location>
        <begin position="48"/>
        <end position="135"/>
    </location>
</feature>
<gene>
    <name evidence="2" type="ORF">SAMN04488062_11947</name>
</gene>
<dbReference type="Gene3D" id="2.60.120.10">
    <property type="entry name" value="Jelly Rolls"/>
    <property type="match status" value="1"/>
</dbReference>